<feature type="coiled-coil region" evidence="1">
    <location>
        <begin position="107"/>
        <end position="141"/>
    </location>
</feature>
<sequence>MKKLIFACGLALLLSGCDKPKVDTSTDETMKASLQKVKESLPEDKRQEFSEATSTIVMNSIDMKAMMAGAFSGNGDTIATQQAEKTKAALNGKTGEEIISEAKVILAERAQKEQQQALQEIAELKDKNAKSQQAKEALKNFVVNKSRFYFQKQEFGNPRPVIELSVENKTGTPISRAYFKGTIASPGRSIPWLVDTFNYPIPGGLEPGEKADWPLLPNMFSDWGKVEAPDDAIFTVEVVKLDGPDGKTLFDAEGFSENDQKRLDMLVTKYATK</sequence>
<keyword evidence="1" id="KW-0175">Coiled coil</keyword>
<dbReference type="Pfam" id="PF20404">
    <property type="entry name" value="DUF6694"/>
    <property type="match status" value="1"/>
</dbReference>
<organism evidence="2 3">
    <name type="scientific">Citrobacter portucalensis</name>
    <dbReference type="NCBI Taxonomy" id="1639133"/>
    <lineage>
        <taxon>Bacteria</taxon>
        <taxon>Pseudomonadati</taxon>
        <taxon>Pseudomonadota</taxon>
        <taxon>Gammaproteobacteria</taxon>
        <taxon>Enterobacterales</taxon>
        <taxon>Enterobacteriaceae</taxon>
        <taxon>Citrobacter</taxon>
        <taxon>Citrobacter freundii complex</taxon>
    </lineage>
</organism>
<dbReference type="EMBL" id="JAKIHW010000043">
    <property type="protein sequence ID" value="MDE9621012.1"/>
    <property type="molecule type" value="Genomic_DNA"/>
</dbReference>
<comment type="caution">
    <text evidence="2">The sequence shown here is derived from an EMBL/GenBank/DDBJ whole genome shotgun (WGS) entry which is preliminary data.</text>
</comment>
<evidence type="ECO:0000313" key="3">
    <source>
        <dbReference type="Proteomes" id="UP001147005"/>
    </source>
</evidence>
<dbReference type="AlphaFoldDB" id="A0A9X4GKL5"/>
<dbReference type="Proteomes" id="UP001147005">
    <property type="component" value="Unassembled WGS sequence"/>
</dbReference>
<evidence type="ECO:0008006" key="4">
    <source>
        <dbReference type="Google" id="ProtNLM"/>
    </source>
</evidence>
<name>A0A9X4GKL5_9ENTR</name>
<accession>A0A9X4GKL5</accession>
<protein>
    <recommendedName>
        <fullName evidence="4">Lipoprotein</fullName>
    </recommendedName>
</protein>
<dbReference type="PROSITE" id="PS51257">
    <property type="entry name" value="PROKAR_LIPOPROTEIN"/>
    <property type="match status" value="1"/>
</dbReference>
<evidence type="ECO:0000313" key="2">
    <source>
        <dbReference type="EMBL" id="MDE9621012.1"/>
    </source>
</evidence>
<evidence type="ECO:0000256" key="1">
    <source>
        <dbReference type="SAM" id="Coils"/>
    </source>
</evidence>
<proteinExistence type="predicted"/>
<gene>
    <name evidence="2" type="ORF">L2111_23470</name>
</gene>
<reference evidence="2" key="1">
    <citation type="submission" date="2022-01" db="EMBL/GenBank/DDBJ databases">
        <title>Genetic Characterization of Carbapenem-resistant Citrobacter spp. from China: a multicenter study.</title>
        <authorList>
            <person name="Ye L."/>
        </authorList>
    </citation>
    <scope>NUCLEOTIDE SEQUENCE</scope>
    <source>
        <strain evidence="2">IR5432</strain>
    </source>
</reference>
<dbReference type="InterPro" id="IPR046516">
    <property type="entry name" value="DUF6694"/>
</dbReference>